<sequence length="281" mass="31977">MQASTALRKIAHVGLHKTGTSALQRFFATTESDYFVACRCGYMDIFDAAVSGKQLLLSDENLSGNPFRKDGLTTFQRFRSSIESVHKLFEPAGYILGLREHTKFVESCYRQYLAEGGVLQFEDFFQHDDPSRTIDLSANAWRERIEFLNELVGPDNVFVYLQEDLSKQFDRVRVGLESFLGTEFKGASQLAGRNIGVGVRSAKVLQTCNRVDVVLRKYHLPVMRGRITNTLGISSPQVCRKWLRWIPQSRNFFSAEQATFLKEHYAADWQFAQNTVATSFS</sequence>
<dbReference type="Proteomes" id="UP001158067">
    <property type="component" value="Unassembled WGS sequence"/>
</dbReference>
<gene>
    <name evidence="1" type="ORF">SAMN06265222_102337</name>
</gene>
<reference evidence="1 2" key="1">
    <citation type="submission" date="2017-05" db="EMBL/GenBank/DDBJ databases">
        <authorList>
            <person name="Varghese N."/>
            <person name="Submissions S."/>
        </authorList>
    </citation>
    <scope>NUCLEOTIDE SEQUENCE [LARGE SCALE GENOMIC DNA]</scope>
    <source>
        <strain evidence="1 2">DSM 25457</strain>
    </source>
</reference>
<proteinExistence type="predicted"/>
<comment type="caution">
    <text evidence="1">The sequence shown here is derived from an EMBL/GenBank/DDBJ whole genome shotgun (WGS) entry which is preliminary data.</text>
</comment>
<dbReference type="SUPFAM" id="SSF52540">
    <property type="entry name" value="P-loop containing nucleoside triphosphate hydrolases"/>
    <property type="match status" value="1"/>
</dbReference>
<dbReference type="Gene3D" id="3.40.50.300">
    <property type="entry name" value="P-loop containing nucleotide triphosphate hydrolases"/>
    <property type="match status" value="1"/>
</dbReference>
<dbReference type="EMBL" id="FXUG01000002">
    <property type="protein sequence ID" value="SMP47781.1"/>
    <property type="molecule type" value="Genomic_DNA"/>
</dbReference>
<evidence type="ECO:0000313" key="1">
    <source>
        <dbReference type="EMBL" id="SMP47781.1"/>
    </source>
</evidence>
<organism evidence="1 2">
    <name type="scientific">Neorhodopirellula lusitana</name>
    <dbReference type="NCBI Taxonomy" id="445327"/>
    <lineage>
        <taxon>Bacteria</taxon>
        <taxon>Pseudomonadati</taxon>
        <taxon>Planctomycetota</taxon>
        <taxon>Planctomycetia</taxon>
        <taxon>Pirellulales</taxon>
        <taxon>Pirellulaceae</taxon>
        <taxon>Neorhodopirellula</taxon>
    </lineage>
</organism>
<keyword evidence="2" id="KW-1185">Reference proteome</keyword>
<name>A0ABY1PTW9_9BACT</name>
<evidence type="ECO:0000313" key="2">
    <source>
        <dbReference type="Proteomes" id="UP001158067"/>
    </source>
</evidence>
<evidence type="ECO:0008006" key="3">
    <source>
        <dbReference type="Google" id="ProtNLM"/>
    </source>
</evidence>
<accession>A0ABY1PTW9</accession>
<protein>
    <recommendedName>
        <fullName evidence="3">Sulfotransferase domain-containing protein</fullName>
    </recommendedName>
</protein>
<dbReference type="RefSeq" id="WP_283431655.1">
    <property type="nucleotide sequence ID" value="NZ_FXUG01000002.1"/>
</dbReference>
<dbReference type="InterPro" id="IPR027417">
    <property type="entry name" value="P-loop_NTPase"/>
</dbReference>